<organism evidence="11 12">
    <name type="scientific">Cyprinus carpio</name>
    <name type="common">Common carp</name>
    <dbReference type="NCBI Taxonomy" id="7962"/>
    <lineage>
        <taxon>Eukaryota</taxon>
        <taxon>Metazoa</taxon>
        <taxon>Chordata</taxon>
        <taxon>Craniata</taxon>
        <taxon>Vertebrata</taxon>
        <taxon>Euteleostomi</taxon>
        <taxon>Actinopterygii</taxon>
        <taxon>Neopterygii</taxon>
        <taxon>Teleostei</taxon>
        <taxon>Ostariophysi</taxon>
        <taxon>Cypriniformes</taxon>
        <taxon>Cyprinidae</taxon>
        <taxon>Cyprininae</taxon>
        <taxon>Cyprinus</taxon>
    </lineage>
</organism>
<feature type="domain" description="Ig-like" evidence="10">
    <location>
        <begin position="280"/>
        <end position="360"/>
    </location>
</feature>
<dbReference type="PANTHER" id="PTHR11481">
    <property type="entry name" value="IMMUNOGLOBULIN FC RECEPTOR"/>
    <property type="match status" value="1"/>
</dbReference>
<comment type="subcellular location">
    <subcellularLocation>
        <location evidence="1">Cell membrane</location>
    </subcellularLocation>
</comment>
<dbReference type="SMART" id="SM00408">
    <property type="entry name" value="IGc2"/>
    <property type="match status" value="2"/>
</dbReference>
<dbReference type="PROSITE" id="PS50835">
    <property type="entry name" value="IG_LIKE"/>
    <property type="match status" value="4"/>
</dbReference>
<feature type="domain" description="Ig-like" evidence="10">
    <location>
        <begin position="172"/>
        <end position="272"/>
    </location>
</feature>
<dbReference type="SUPFAM" id="SSF48726">
    <property type="entry name" value="Immunoglobulin"/>
    <property type="match status" value="2"/>
</dbReference>
<dbReference type="Gene3D" id="2.60.40.10">
    <property type="entry name" value="Immunoglobulins"/>
    <property type="match status" value="4"/>
</dbReference>
<dbReference type="InterPro" id="IPR050488">
    <property type="entry name" value="Ig_Fc_receptor"/>
</dbReference>
<evidence type="ECO:0000256" key="7">
    <source>
        <dbReference type="ARBA" id="ARBA00023319"/>
    </source>
</evidence>
<dbReference type="PANTHER" id="PTHR11481:SF60">
    <property type="entry name" value="IG-LIKE DOMAIN-CONTAINING PROTEIN"/>
    <property type="match status" value="1"/>
</dbReference>
<dbReference type="GO" id="GO:0006955">
    <property type="term" value="P:immune response"/>
    <property type="evidence" value="ECO:0007669"/>
    <property type="project" value="TreeGrafter"/>
</dbReference>
<evidence type="ECO:0000259" key="10">
    <source>
        <dbReference type="PROSITE" id="PS50835"/>
    </source>
</evidence>
<evidence type="ECO:0000256" key="9">
    <source>
        <dbReference type="SAM" id="SignalP"/>
    </source>
</evidence>
<evidence type="ECO:0000256" key="5">
    <source>
        <dbReference type="ARBA" id="ARBA00023157"/>
    </source>
</evidence>
<feature type="chain" id="PRO_5033982187" evidence="9">
    <location>
        <begin position="18"/>
        <end position="597"/>
    </location>
</feature>
<feature type="signal peptide" evidence="9">
    <location>
        <begin position="1"/>
        <end position="17"/>
    </location>
</feature>
<dbReference type="InterPro" id="IPR013783">
    <property type="entry name" value="Ig-like_fold"/>
</dbReference>
<evidence type="ECO:0000256" key="2">
    <source>
        <dbReference type="ARBA" id="ARBA00022475"/>
    </source>
</evidence>
<evidence type="ECO:0000256" key="1">
    <source>
        <dbReference type="ARBA" id="ARBA00004236"/>
    </source>
</evidence>
<keyword evidence="5" id="KW-1015">Disulfide bond</keyword>
<dbReference type="InterPro" id="IPR007110">
    <property type="entry name" value="Ig-like_dom"/>
</dbReference>
<protein>
    <submittedName>
        <fullName evidence="11">Si:dkey-237i9.8</fullName>
    </submittedName>
</protein>
<evidence type="ECO:0000313" key="11">
    <source>
        <dbReference type="Ensembl" id="ENSCCRP00020072933.1"/>
    </source>
</evidence>
<keyword evidence="8" id="KW-1133">Transmembrane helix</keyword>
<dbReference type="GO" id="GO:0007166">
    <property type="term" value="P:cell surface receptor signaling pathway"/>
    <property type="evidence" value="ECO:0007669"/>
    <property type="project" value="TreeGrafter"/>
</dbReference>
<dbReference type="Proteomes" id="UP000694701">
    <property type="component" value="Unplaced"/>
</dbReference>
<dbReference type="Pfam" id="PF17736">
    <property type="entry name" value="Ig_C17orf99"/>
    <property type="match status" value="1"/>
</dbReference>
<keyword evidence="8" id="KW-0812">Transmembrane</keyword>
<name>A0A8C2I239_CYPCA</name>
<evidence type="ECO:0000256" key="8">
    <source>
        <dbReference type="SAM" id="Phobius"/>
    </source>
</evidence>
<dbReference type="GO" id="GO:0009897">
    <property type="term" value="C:external side of plasma membrane"/>
    <property type="evidence" value="ECO:0007669"/>
    <property type="project" value="TreeGrafter"/>
</dbReference>
<keyword evidence="7" id="KW-0393">Immunoglobulin domain</keyword>
<keyword evidence="4 8" id="KW-0472">Membrane</keyword>
<accession>A0A8C2I239</accession>
<keyword evidence="3 9" id="KW-0732">Signal</keyword>
<dbReference type="Ensembl" id="ENSCCRT00020080087.1">
    <property type="protein sequence ID" value="ENSCCRP00020072933.1"/>
    <property type="gene ID" value="ENSCCRG00020034081.1"/>
</dbReference>
<dbReference type="SMART" id="SM00409">
    <property type="entry name" value="IG"/>
    <property type="match status" value="4"/>
</dbReference>
<sequence>FLKTCLCVLSHALVLESNEVERGTNVTLKCQAEVSHKQGSQPNHKYSFYKDFKPLNSTDSLYSIPDARVAHSGKYQCDVYTKEQKKILISADVSAGLQTPVLTVDKLKLREGDDVTAVCTVEEEIGPLTFFFSDESQELYTEHTESHKVERQLVRQYIFFILYCIINVFVHPRSVNMSTFLSDSELAINSNIKVNPSTNITEGDLITFNCSVDTTYQRNSDLKISLVHGHTTLSFNMTQTDYKMPIKANESGEYECISILGRVSKSSAMNITVKELFSMPVLSIPQDKVFEGENFTISCQINSFALERILWHDIRYSIFQDNTPVINGSIYNGTAGKASNGKYICVAEAKGITKKSGSVLFEAKVLVSKPEISADGPVIINESFWIYCHSDNGSLPIIYSLKRNNITLNRTEVSDLREKARFLAMISTPSDISSYMCEAENNGQFSRKMSERLHVPVIVPVGKPLLTVIPVPGNIEEGSDVTLICNIAKGSPPITFSFYGGSGTKIYHTTVQSNSSSYGLSAVKRQHSGNYYCEANNQADALMKSDTVTVEVSLANWKKALIAVFCMLVVALLVLFIVMRYKAKRGRETYSPTASPV</sequence>
<dbReference type="Pfam" id="PF13927">
    <property type="entry name" value="Ig_3"/>
    <property type="match status" value="1"/>
</dbReference>
<evidence type="ECO:0000313" key="12">
    <source>
        <dbReference type="Proteomes" id="UP000694701"/>
    </source>
</evidence>
<proteinExistence type="predicted"/>
<evidence type="ECO:0000256" key="3">
    <source>
        <dbReference type="ARBA" id="ARBA00022729"/>
    </source>
</evidence>
<feature type="transmembrane region" description="Helical" evidence="8">
    <location>
        <begin position="560"/>
        <end position="579"/>
    </location>
</feature>
<dbReference type="InterPro" id="IPR036179">
    <property type="entry name" value="Ig-like_dom_sf"/>
</dbReference>
<reference evidence="11" key="1">
    <citation type="submission" date="2025-08" db="UniProtKB">
        <authorList>
            <consortium name="Ensembl"/>
        </authorList>
    </citation>
    <scope>IDENTIFICATION</scope>
</reference>
<evidence type="ECO:0000256" key="4">
    <source>
        <dbReference type="ARBA" id="ARBA00023136"/>
    </source>
</evidence>
<dbReference type="InterPro" id="IPR040878">
    <property type="entry name" value="IL-40-like_Ig"/>
</dbReference>
<dbReference type="GO" id="GO:0004888">
    <property type="term" value="F:transmembrane signaling receptor activity"/>
    <property type="evidence" value="ECO:0007669"/>
    <property type="project" value="TreeGrafter"/>
</dbReference>
<dbReference type="InterPro" id="IPR003598">
    <property type="entry name" value="Ig_sub2"/>
</dbReference>
<evidence type="ECO:0000256" key="6">
    <source>
        <dbReference type="ARBA" id="ARBA00023180"/>
    </source>
</evidence>
<keyword evidence="6" id="KW-0325">Glycoprotein</keyword>
<dbReference type="Pfam" id="PF13895">
    <property type="entry name" value="Ig_2"/>
    <property type="match status" value="1"/>
</dbReference>
<dbReference type="FunFam" id="2.60.40.10:FF:000357">
    <property type="entry name" value="Fc receptor like 1"/>
    <property type="match status" value="1"/>
</dbReference>
<dbReference type="InterPro" id="IPR003599">
    <property type="entry name" value="Ig_sub"/>
</dbReference>
<feature type="domain" description="Ig-like" evidence="10">
    <location>
        <begin position="464"/>
        <end position="549"/>
    </location>
</feature>
<dbReference type="AlphaFoldDB" id="A0A8C2I239"/>
<keyword evidence="2" id="KW-1003">Cell membrane</keyword>
<feature type="domain" description="Ig-like" evidence="10">
    <location>
        <begin position="1"/>
        <end position="94"/>
    </location>
</feature>